<evidence type="ECO:0000256" key="1">
    <source>
        <dbReference type="SAM" id="MobiDB-lite"/>
    </source>
</evidence>
<sequence>MDDMEDEEIIVATDEDVEAANEAHTKEVASVPAPVTTPAPTTVPVPTPMKVAPPDVPPLPMTTPAPTPLPSSLPPLPPKTTAAPSGTSTVVAQKTLPGDERVQKALRAVSVPPTASPFAGLKEVMTRAVSRKASNDEQIKRGDRKDEMGSISASVPSATQIADIPKDKYRADTSITSEPRQNVVGSASKKVIVNPSVLRTMEADSAEFIRANKVSVTGVALKEAARQRSAEKIVAKSSKKNVILAVLSTLFVIGGGALMLYILLPEKAPVVVQEEASRTGIDAVSYDPIIFTESKKQIDLSSQTSLTAYELLTRNAGNANQTLGSIQSVFLSRTSSLDSLLSGSEFLEMVTARAPDRLIRHVGQLYTYGVHTTALNSGFLILTTQSYATVFADMLSWERDMVRDLYGPLSGRETTRAFLEARWSDKIVRNIDVRVLNTEEGEEDDMMVWGFANQNTIVIARNENTFREVLTRLTTPKPVTR</sequence>
<dbReference type="AlphaFoldDB" id="A0A2H0RL58"/>
<feature type="region of interest" description="Disordered" evidence="1">
    <location>
        <begin position="132"/>
        <end position="155"/>
    </location>
</feature>
<name>A0A2H0RL58_9BACT</name>
<keyword evidence="2" id="KW-0812">Transmembrane</keyword>
<gene>
    <name evidence="3" type="ORF">COV07_00145</name>
</gene>
<evidence type="ECO:0000313" key="3">
    <source>
        <dbReference type="EMBL" id="PIR47200.1"/>
    </source>
</evidence>
<dbReference type="Proteomes" id="UP000230833">
    <property type="component" value="Unassembled WGS sequence"/>
</dbReference>
<feature type="region of interest" description="Disordered" evidence="1">
    <location>
        <begin position="1"/>
        <end position="85"/>
    </location>
</feature>
<feature type="compositionally biased region" description="Pro residues" evidence="1">
    <location>
        <begin position="54"/>
        <end position="78"/>
    </location>
</feature>
<protein>
    <submittedName>
        <fullName evidence="3">Uncharacterized protein</fullName>
    </submittedName>
</protein>
<organism evidence="3 4">
    <name type="scientific">Candidatus Vogelbacteria bacterium CG10_big_fil_rev_8_21_14_0_10_45_14</name>
    <dbReference type="NCBI Taxonomy" id="1975042"/>
    <lineage>
        <taxon>Bacteria</taxon>
        <taxon>Candidatus Vogeliibacteriota</taxon>
    </lineage>
</organism>
<proteinExistence type="predicted"/>
<keyword evidence="2" id="KW-0472">Membrane</keyword>
<evidence type="ECO:0000313" key="4">
    <source>
        <dbReference type="Proteomes" id="UP000230833"/>
    </source>
</evidence>
<comment type="caution">
    <text evidence="3">The sequence shown here is derived from an EMBL/GenBank/DDBJ whole genome shotgun (WGS) entry which is preliminary data.</text>
</comment>
<accession>A0A2H0RL58</accession>
<feature type="compositionally biased region" description="Basic and acidic residues" evidence="1">
    <location>
        <begin position="133"/>
        <end position="148"/>
    </location>
</feature>
<reference evidence="3 4" key="1">
    <citation type="submission" date="2017-09" db="EMBL/GenBank/DDBJ databases">
        <title>Depth-based differentiation of microbial function through sediment-hosted aquifers and enrichment of novel symbionts in the deep terrestrial subsurface.</title>
        <authorList>
            <person name="Probst A.J."/>
            <person name="Ladd B."/>
            <person name="Jarett J.K."/>
            <person name="Geller-Mcgrath D.E."/>
            <person name="Sieber C.M."/>
            <person name="Emerson J.B."/>
            <person name="Anantharaman K."/>
            <person name="Thomas B.C."/>
            <person name="Malmstrom R."/>
            <person name="Stieglmeier M."/>
            <person name="Klingl A."/>
            <person name="Woyke T."/>
            <person name="Ryan C.M."/>
            <person name="Banfield J.F."/>
        </authorList>
    </citation>
    <scope>NUCLEOTIDE SEQUENCE [LARGE SCALE GENOMIC DNA]</scope>
    <source>
        <strain evidence="3">CG10_big_fil_rev_8_21_14_0_10_45_14</strain>
    </source>
</reference>
<feature type="transmembrane region" description="Helical" evidence="2">
    <location>
        <begin position="242"/>
        <end position="264"/>
    </location>
</feature>
<feature type="compositionally biased region" description="Acidic residues" evidence="1">
    <location>
        <begin position="1"/>
        <end position="19"/>
    </location>
</feature>
<evidence type="ECO:0000256" key="2">
    <source>
        <dbReference type="SAM" id="Phobius"/>
    </source>
</evidence>
<dbReference type="EMBL" id="PCYL01000003">
    <property type="protein sequence ID" value="PIR47200.1"/>
    <property type="molecule type" value="Genomic_DNA"/>
</dbReference>
<feature type="compositionally biased region" description="Pro residues" evidence="1">
    <location>
        <begin position="35"/>
        <end position="47"/>
    </location>
</feature>
<keyword evidence="2" id="KW-1133">Transmembrane helix</keyword>